<dbReference type="InterPro" id="IPR000878">
    <property type="entry name" value="4pyrrol_Mease"/>
</dbReference>
<dbReference type="GO" id="GO:0032259">
    <property type="term" value="P:methylation"/>
    <property type="evidence" value="ECO:0007669"/>
    <property type="project" value="UniProtKB-KW"/>
</dbReference>
<comment type="pathway">
    <text evidence="1">Cofactor biosynthesis; adenosylcobalamin biosynthesis.</text>
</comment>
<evidence type="ECO:0000256" key="5">
    <source>
        <dbReference type="ARBA" id="ARBA00022691"/>
    </source>
</evidence>
<dbReference type="RefSeq" id="WP_145060191.1">
    <property type="nucleotide sequence ID" value="NZ_CP036263.1"/>
</dbReference>
<evidence type="ECO:0000256" key="3">
    <source>
        <dbReference type="ARBA" id="ARBA00022603"/>
    </source>
</evidence>
<dbReference type="InterPro" id="IPR012818">
    <property type="entry name" value="CbiE"/>
</dbReference>
<sequence length="414" mass="44446">MSSNQSTISIIGIGDDGLAAASESVRRLVQEAETLVGSERVLSLVGETPNSRITMSADIEETAESIESAADGPVAVLVSGDPLFYGLARFLCERLGRDRCEILPHVSSMQLAFARVKESWDEAYLTNLANHELASVVDRIGAAEKVGLFTTPECGPAAVAEALLAKRIDYFTVYVCENLGAKNELVTRGTLGEIAAQEFGPLNVMILVRSEETPDRPRISALRSLFGNPDDMFVQSKPKHGLLTTSEVRAIALAKLSLGSRSILWDVGAGCGSVSVEAAQLAVGGHVYAIEQDAEDADLIRENAERFSVSNVTPVVGRAPDCWADLPDPTAVFLEGSGREIAKLSELAFERLQTHGHLVANVVSVDGLLEMRAALADKASRFDVLMVNVARAGEQLERLRFDSLRPAFLIAAQK</sequence>
<proteinExistence type="predicted"/>
<dbReference type="SUPFAM" id="SSF53335">
    <property type="entry name" value="S-adenosyl-L-methionine-dependent methyltransferases"/>
    <property type="match status" value="1"/>
</dbReference>
<protein>
    <submittedName>
        <fullName evidence="7">Precorrin-6Y C(5,15)-methyltransferase [decarboxylating]</fullName>
        <ecNumber evidence="7">2.1.1.132</ecNumber>
    </submittedName>
</protein>
<dbReference type="SUPFAM" id="SSF53790">
    <property type="entry name" value="Tetrapyrrole methylase"/>
    <property type="match status" value="1"/>
</dbReference>
<dbReference type="InterPro" id="IPR014777">
    <property type="entry name" value="4pyrrole_Mease_sub1"/>
</dbReference>
<dbReference type="UniPathway" id="UPA00148"/>
<dbReference type="GO" id="GO:0008276">
    <property type="term" value="F:protein methyltransferase activity"/>
    <property type="evidence" value="ECO:0007669"/>
    <property type="project" value="InterPro"/>
</dbReference>
<dbReference type="CDD" id="cd02440">
    <property type="entry name" value="AdoMet_MTases"/>
    <property type="match status" value="1"/>
</dbReference>
<evidence type="ECO:0000313" key="7">
    <source>
        <dbReference type="EMBL" id="QDS98908.1"/>
    </source>
</evidence>
<keyword evidence="8" id="KW-1185">Reference proteome</keyword>
<name>A0A517MVK8_9BACT</name>
<keyword evidence="3 7" id="KW-0489">Methyltransferase</keyword>
<evidence type="ECO:0000256" key="1">
    <source>
        <dbReference type="ARBA" id="ARBA00004953"/>
    </source>
</evidence>
<organism evidence="7 8">
    <name type="scientific">Adhaeretor mobilis</name>
    <dbReference type="NCBI Taxonomy" id="1930276"/>
    <lineage>
        <taxon>Bacteria</taxon>
        <taxon>Pseudomonadati</taxon>
        <taxon>Planctomycetota</taxon>
        <taxon>Planctomycetia</taxon>
        <taxon>Pirellulales</taxon>
        <taxon>Lacipirellulaceae</taxon>
        <taxon>Adhaeretor</taxon>
    </lineage>
</organism>
<dbReference type="Gene3D" id="3.30.950.10">
    <property type="entry name" value="Methyltransferase, Cobalt-precorrin-4 Transmethylase, Domain 2"/>
    <property type="match status" value="1"/>
</dbReference>
<dbReference type="Pfam" id="PF00590">
    <property type="entry name" value="TP_methylase"/>
    <property type="match status" value="1"/>
</dbReference>
<dbReference type="OrthoDB" id="9780707at2"/>
<dbReference type="NCBIfam" id="TIGR02467">
    <property type="entry name" value="CbiE"/>
    <property type="match status" value="1"/>
</dbReference>
<dbReference type="PANTHER" id="PTHR43182">
    <property type="entry name" value="COBALT-PRECORRIN-6B C(15)-METHYLTRANSFERASE (DECARBOXYLATING)"/>
    <property type="match status" value="1"/>
</dbReference>
<keyword evidence="5" id="KW-0949">S-adenosyl-L-methionine</keyword>
<dbReference type="EC" id="2.1.1.132" evidence="7"/>
<dbReference type="CDD" id="cd11644">
    <property type="entry name" value="Precorrin-6Y-MT"/>
    <property type="match status" value="1"/>
</dbReference>
<dbReference type="PANTHER" id="PTHR43182:SF1">
    <property type="entry name" value="COBALT-PRECORRIN-7 C(5)-METHYLTRANSFERASE"/>
    <property type="match status" value="1"/>
</dbReference>
<keyword evidence="2" id="KW-0169">Cobalamin biosynthesis</keyword>
<accession>A0A517MVK8</accession>
<evidence type="ECO:0000256" key="4">
    <source>
        <dbReference type="ARBA" id="ARBA00022679"/>
    </source>
</evidence>
<dbReference type="EMBL" id="CP036263">
    <property type="protein sequence ID" value="QDS98908.1"/>
    <property type="molecule type" value="Genomic_DNA"/>
</dbReference>
<dbReference type="InterPro" id="IPR014008">
    <property type="entry name" value="Cbl_synth_MTase_CbiT"/>
</dbReference>
<feature type="domain" description="Tetrapyrrole methylase" evidence="6">
    <location>
        <begin position="8"/>
        <end position="195"/>
    </location>
</feature>
<dbReference type="KEGG" id="amob:HG15A2_21960"/>
<dbReference type="InterPro" id="IPR035996">
    <property type="entry name" value="4pyrrol_Methylase_sf"/>
</dbReference>
<evidence type="ECO:0000259" key="6">
    <source>
        <dbReference type="Pfam" id="PF00590"/>
    </source>
</evidence>
<dbReference type="InterPro" id="IPR014776">
    <property type="entry name" value="4pyrrole_Mease_sub2"/>
</dbReference>
<dbReference type="InterPro" id="IPR006365">
    <property type="entry name" value="Cbl_synth_CobL"/>
</dbReference>
<evidence type="ECO:0000256" key="2">
    <source>
        <dbReference type="ARBA" id="ARBA00022573"/>
    </source>
</evidence>
<dbReference type="Gene3D" id="3.40.50.150">
    <property type="entry name" value="Vaccinia Virus protein VP39"/>
    <property type="match status" value="1"/>
</dbReference>
<dbReference type="GO" id="GO:0046025">
    <property type="term" value="F:precorrin-6Y C5,15-methyltransferase (decarboxylating) activity"/>
    <property type="evidence" value="ECO:0007669"/>
    <property type="project" value="UniProtKB-EC"/>
</dbReference>
<reference evidence="7 8" key="1">
    <citation type="submission" date="2019-02" db="EMBL/GenBank/DDBJ databases">
        <title>Deep-cultivation of Planctomycetes and their phenomic and genomic characterization uncovers novel biology.</title>
        <authorList>
            <person name="Wiegand S."/>
            <person name="Jogler M."/>
            <person name="Boedeker C."/>
            <person name="Pinto D."/>
            <person name="Vollmers J."/>
            <person name="Rivas-Marin E."/>
            <person name="Kohn T."/>
            <person name="Peeters S.H."/>
            <person name="Heuer A."/>
            <person name="Rast P."/>
            <person name="Oberbeckmann S."/>
            <person name="Bunk B."/>
            <person name="Jeske O."/>
            <person name="Meyerdierks A."/>
            <person name="Storesund J.E."/>
            <person name="Kallscheuer N."/>
            <person name="Luecker S."/>
            <person name="Lage O.M."/>
            <person name="Pohl T."/>
            <person name="Merkel B.J."/>
            <person name="Hornburger P."/>
            <person name="Mueller R.-W."/>
            <person name="Bruemmer F."/>
            <person name="Labrenz M."/>
            <person name="Spormann A.M."/>
            <person name="Op den Camp H."/>
            <person name="Overmann J."/>
            <person name="Amann R."/>
            <person name="Jetten M.S.M."/>
            <person name="Mascher T."/>
            <person name="Medema M.H."/>
            <person name="Devos D.P."/>
            <person name="Kaster A.-K."/>
            <person name="Ovreas L."/>
            <person name="Rohde M."/>
            <person name="Galperin M.Y."/>
            <person name="Jogler C."/>
        </authorList>
    </citation>
    <scope>NUCLEOTIDE SEQUENCE [LARGE SCALE GENOMIC DNA]</scope>
    <source>
        <strain evidence="7 8">HG15A2</strain>
    </source>
</reference>
<gene>
    <name evidence="7" type="primary">cobL</name>
    <name evidence="7" type="ORF">HG15A2_21960</name>
</gene>
<dbReference type="Proteomes" id="UP000319852">
    <property type="component" value="Chromosome"/>
</dbReference>
<dbReference type="PIRSF" id="PIRSF036428">
    <property type="entry name" value="CobL"/>
    <property type="match status" value="1"/>
</dbReference>
<dbReference type="Gene3D" id="3.40.1010.10">
    <property type="entry name" value="Cobalt-precorrin-4 Transmethylase, Domain 1"/>
    <property type="match status" value="1"/>
</dbReference>
<dbReference type="NCBIfam" id="TIGR02469">
    <property type="entry name" value="CbiT"/>
    <property type="match status" value="1"/>
</dbReference>
<dbReference type="InterPro" id="IPR029063">
    <property type="entry name" value="SAM-dependent_MTases_sf"/>
</dbReference>
<dbReference type="InterPro" id="IPR050714">
    <property type="entry name" value="Cobalamin_biosynth_MTase"/>
</dbReference>
<keyword evidence="4 7" id="KW-0808">Transferase</keyword>
<dbReference type="AlphaFoldDB" id="A0A517MVK8"/>
<evidence type="ECO:0000313" key="8">
    <source>
        <dbReference type="Proteomes" id="UP000319852"/>
    </source>
</evidence>
<dbReference type="GO" id="GO:0009236">
    <property type="term" value="P:cobalamin biosynthetic process"/>
    <property type="evidence" value="ECO:0007669"/>
    <property type="project" value="UniProtKB-UniPathway"/>
</dbReference>